<keyword evidence="1" id="KW-0732">Signal</keyword>
<feature type="domain" description="WAP" evidence="2">
    <location>
        <begin position="124"/>
        <end position="170"/>
    </location>
</feature>
<dbReference type="InterPro" id="IPR050514">
    <property type="entry name" value="WAP_four-disulfide_core"/>
</dbReference>
<accession>A0AAV7B1H3</accession>
<organism evidence="3 4">
    <name type="scientific">Engystomops pustulosus</name>
    <name type="common">Tungara frog</name>
    <name type="synonym">Physalaemus pustulosus</name>
    <dbReference type="NCBI Taxonomy" id="76066"/>
    <lineage>
        <taxon>Eukaryota</taxon>
        <taxon>Metazoa</taxon>
        <taxon>Chordata</taxon>
        <taxon>Craniata</taxon>
        <taxon>Vertebrata</taxon>
        <taxon>Euteleostomi</taxon>
        <taxon>Amphibia</taxon>
        <taxon>Batrachia</taxon>
        <taxon>Anura</taxon>
        <taxon>Neobatrachia</taxon>
        <taxon>Hyloidea</taxon>
        <taxon>Leptodactylidae</taxon>
        <taxon>Leiuperinae</taxon>
        <taxon>Engystomops</taxon>
    </lineage>
</organism>
<protein>
    <recommendedName>
        <fullName evidence="2">WAP domain-containing protein</fullName>
    </recommendedName>
</protein>
<evidence type="ECO:0000313" key="4">
    <source>
        <dbReference type="Proteomes" id="UP000824782"/>
    </source>
</evidence>
<dbReference type="PRINTS" id="PR00003">
    <property type="entry name" value="4DISULPHCORE"/>
</dbReference>
<feature type="domain" description="WAP" evidence="2">
    <location>
        <begin position="28"/>
        <end position="76"/>
    </location>
</feature>
<dbReference type="InterPro" id="IPR008197">
    <property type="entry name" value="WAP_dom"/>
</dbReference>
<dbReference type="AlphaFoldDB" id="A0AAV7B1H3"/>
<dbReference type="EMBL" id="WNYA01000006">
    <property type="protein sequence ID" value="KAG8565505.1"/>
    <property type="molecule type" value="Genomic_DNA"/>
</dbReference>
<proteinExistence type="predicted"/>
<dbReference type="GO" id="GO:0019731">
    <property type="term" value="P:antibacterial humoral response"/>
    <property type="evidence" value="ECO:0007669"/>
    <property type="project" value="TreeGrafter"/>
</dbReference>
<dbReference type="InterPro" id="IPR036645">
    <property type="entry name" value="Elafin-like_sf"/>
</dbReference>
<dbReference type="Pfam" id="PF00095">
    <property type="entry name" value="WAP"/>
    <property type="match status" value="3"/>
</dbReference>
<dbReference type="SUPFAM" id="SSF57256">
    <property type="entry name" value="Elafin-like"/>
    <property type="match status" value="4"/>
</dbReference>
<dbReference type="GO" id="GO:0045087">
    <property type="term" value="P:innate immune response"/>
    <property type="evidence" value="ECO:0007669"/>
    <property type="project" value="TreeGrafter"/>
</dbReference>
<evidence type="ECO:0000313" key="3">
    <source>
        <dbReference type="EMBL" id="KAG8565505.1"/>
    </source>
</evidence>
<dbReference type="GO" id="GO:0004867">
    <property type="term" value="F:serine-type endopeptidase inhibitor activity"/>
    <property type="evidence" value="ECO:0007669"/>
    <property type="project" value="TreeGrafter"/>
</dbReference>
<reference evidence="3" key="1">
    <citation type="thesis" date="2020" institute="ProQuest LLC" country="789 East Eisenhower Parkway, Ann Arbor, MI, USA">
        <title>Comparative Genomics and Chromosome Evolution.</title>
        <authorList>
            <person name="Mudd A.B."/>
        </authorList>
    </citation>
    <scope>NUCLEOTIDE SEQUENCE</scope>
    <source>
        <strain evidence="3">237g6f4</strain>
        <tissue evidence="3">Blood</tissue>
    </source>
</reference>
<dbReference type="PANTHER" id="PTHR19441:SF98">
    <property type="entry name" value="WAP DOMAIN-CONTAINING PROTEIN"/>
    <property type="match status" value="1"/>
</dbReference>
<evidence type="ECO:0000256" key="1">
    <source>
        <dbReference type="SAM" id="SignalP"/>
    </source>
</evidence>
<dbReference type="SMART" id="SM00217">
    <property type="entry name" value="WAP"/>
    <property type="match status" value="3"/>
</dbReference>
<dbReference type="PROSITE" id="PS51390">
    <property type="entry name" value="WAP"/>
    <property type="match status" value="2"/>
</dbReference>
<dbReference type="Gene3D" id="4.10.75.10">
    <property type="entry name" value="Elafin-like"/>
    <property type="match status" value="3"/>
</dbReference>
<gene>
    <name evidence="3" type="ORF">GDO81_012882</name>
</gene>
<dbReference type="Proteomes" id="UP000824782">
    <property type="component" value="Unassembled WGS sequence"/>
</dbReference>
<dbReference type="PANTHER" id="PTHR19441">
    <property type="entry name" value="WHEY ACDIC PROTEIN WAP"/>
    <property type="match status" value="1"/>
</dbReference>
<dbReference type="GO" id="GO:0005615">
    <property type="term" value="C:extracellular space"/>
    <property type="evidence" value="ECO:0007669"/>
    <property type="project" value="TreeGrafter"/>
</dbReference>
<feature type="chain" id="PRO_5043518412" description="WAP domain-containing protein" evidence="1">
    <location>
        <begin position="28"/>
        <end position="235"/>
    </location>
</feature>
<name>A0AAV7B1H3_ENGPU</name>
<evidence type="ECO:0000259" key="2">
    <source>
        <dbReference type="PROSITE" id="PS51390"/>
    </source>
</evidence>
<keyword evidence="4" id="KW-1185">Reference proteome</keyword>
<comment type="caution">
    <text evidence="3">The sequence shown here is derived from an EMBL/GenBank/DDBJ whole genome shotgun (WGS) entry which is preliminary data.</text>
</comment>
<feature type="signal peptide" evidence="1">
    <location>
        <begin position="1"/>
        <end position="27"/>
    </location>
</feature>
<sequence>MEMKMSPIQVSFLGVFLCLVVRSITSACNERPGVCPPERFYNSSEKMESQCEDDSECPGDKKCCEDNGVKFCKPPAEGRNGTCPPCSYQEGITERRDDVCSADSDCAPGSLCCFTDSKKECTSTEEKEGFCGNGKFCFLPQRPLCQNDTGCPGNEKCCPSECIDMCLPPLKERPGQCPPVVSEESDEDESPKTDDYSTRIIIRCDSDANCTAPYKCCETMWGKNCTAPMGVEDLE</sequence>